<dbReference type="InterPro" id="IPR005788">
    <property type="entry name" value="PDI_thioredoxin-like_dom"/>
</dbReference>
<dbReference type="FunFam" id="3.40.30.10:FF:000147">
    <property type="entry name" value="Thioredoxin domain-containing protein 5"/>
    <property type="match status" value="1"/>
</dbReference>
<feature type="region of interest" description="Disordered" evidence="17">
    <location>
        <begin position="1"/>
        <end position="45"/>
    </location>
</feature>
<evidence type="ECO:0000313" key="20">
    <source>
        <dbReference type="Proteomes" id="UP001474421"/>
    </source>
</evidence>
<evidence type="ECO:0000256" key="7">
    <source>
        <dbReference type="ARBA" id="ARBA00022824"/>
    </source>
</evidence>
<keyword evidence="10" id="KW-0413">Isomerase</keyword>
<evidence type="ECO:0000313" key="19">
    <source>
        <dbReference type="EMBL" id="KAK9403542.1"/>
    </source>
</evidence>
<dbReference type="Proteomes" id="UP001474421">
    <property type="component" value="Unassembled WGS sequence"/>
</dbReference>
<accession>A0AAW1BQ96</accession>
<comment type="subcellular location">
    <subcellularLocation>
        <location evidence="2">Endoplasmic reticulum lumen</location>
    </subcellularLocation>
</comment>
<dbReference type="PANTHER" id="PTHR45672:SF3">
    <property type="entry name" value="THIOREDOXIN DOMAIN-CONTAINING PROTEIN 5"/>
    <property type="match status" value="1"/>
</dbReference>
<dbReference type="InterPro" id="IPR017937">
    <property type="entry name" value="Thioredoxin_CS"/>
</dbReference>
<feature type="domain" description="Thioredoxin" evidence="18">
    <location>
        <begin position="345"/>
        <end position="470"/>
    </location>
</feature>
<dbReference type="PANTHER" id="PTHR45672">
    <property type="entry name" value="PROTEIN DISULFIDE-ISOMERASE C17H9.14C-RELATED"/>
    <property type="match status" value="1"/>
</dbReference>
<evidence type="ECO:0000256" key="12">
    <source>
        <dbReference type="ARBA" id="ARBA00056060"/>
    </source>
</evidence>
<dbReference type="PRINTS" id="PR00421">
    <property type="entry name" value="THIOREDOXIN"/>
</dbReference>
<evidence type="ECO:0000256" key="11">
    <source>
        <dbReference type="ARBA" id="ARBA00023284"/>
    </source>
</evidence>
<evidence type="ECO:0000256" key="13">
    <source>
        <dbReference type="ARBA" id="ARBA00068137"/>
    </source>
</evidence>
<comment type="similarity">
    <text evidence="3 16">Belongs to the protein disulfide isomerase family.</text>
</comment>
<organism evidence="19 20">
    <name type="scientific">Crotalus adamanteus</name>
    <name type="common">Eastern diamondback rattlesnake</name>
    <dbReference type="NCBI Taxonomy" id="8729"/>
    <lineage>
        <taxon>Eukaryota</taxon>
        <taxon>Metazoa</taxon>
        <taxon>Chordata</taxon>
        <taxon>Craniata</taxon>
        <taxon>Vertebrata</taxon>
        <taxon>Euteleostomi</taxon>
        <taxon>Lepidosauria</taxon>
        <taxon>Squamata</taxon>
        <taxon>Bifurcata</taxon>
        <taxon>Unidentata</taxon>
        <taxon>Episquamata</taxon>
        <taxon>Toxicofera</taxon>
        <taxon>Serpentes</taxon>
        <taxon>Colubroidea</taxon>
        <taxon>Viperidae</taxon>
        <taxon>Crotalinae</taxon>
        <taxon>Crotalus</taxon>
    </lineage>
</organism>
<dbReference type="GO" id="GO:0005788">
    <property type="term" value="C:endoplasmic reticulum lumen"/>
    <property type="evidence" value="ECO:0007669"/>
    <property type="project" value="UniProtKB-SubCell"/>
</dbReference>
<evidence type="ECO:0000256" key="1">
    <source>
        <dbReference type="ARBA" id="ARBA00001182"/>
    </source>
</evidence>
<dbReference type="NCBIfam" id="TIGR01126">
    <property type="entry name" value="pdi_dom"/>
    <property type="match status" value="1"/>
</dbReference>
<reference evidence="19 20" key="1">
    <citation type="journal article" date="2024" name="Proc. Natl. Acad. Sci. U.S.A.">
        <title>The genetic regulatory architecture and epigenomic basis for age-related changes in rattlesnake venom.</title>
        <authorList>
            <person name="Hogan M.P."/>
            <person name="Holding M.L."/>
            <person name="Nystrom G.S."/>
            <person name="Colston T.J."/>
            <person name="Bartlett D.A."/>
            <person name="Mason A.J."/>
            <person name="Ellsworth S.A."/>
            <person name="Rautsaw R.M."/>
            <person name="Lawrence K.C."/>
            <person name="Strickland J.L."/>
            <person name="He B."/>
            <person name="Fraser P."/>
            <person name="Margres M.J."/>
            <person name="Gilbert D.M."/>
            <person name="Gibbs H.L."/>
            <person name="Parkinson C.L."/>
            <person name="Rokyta D.R."/>
        </authorList>
    </citation>
    <scope>NUCLEOTIDE SEQUENCE [LARGE SCALE GENOMIC DNA]</scope>
    <source>
        <strain evidence="19">DRR0105</strain>
    </source>
</reference>
<evidence type="ECO:0000256" key="9">
    <source>
        <dbReference type="ARBA" id="ARBA00023157"/>
    </source>
</evidence>
<evidence type="ECO:0000256" key="4">
    <source>
        <dbReference type="ARBA" id="ARBA00012723"/>
    </source>
</evidence>
<keyword evidence="6" id="KW-0677">Repeat</keyword>
<dbReference type="PROSITE" id="PS51352">
    <property type="entry name" value="THIOREDOXIN_2"/>
    <property type="match status" value="3"/>
</dbReference>
<evidence type="ECO:0000256" key="10">
    <source>
        <dbReference type="ARBA" id="ARBA00023235"/>
    </source>
</evidence>
<keyword evidence="7" id="KW-0256">Endoplasmic reticulum</keyword>
<evidence type="ECO:0000259" key="18">
    <source>
        <dbReference type="PROSITE" id="PS51352"/>
    </source>
</evidence>
<dbReference type="GO" id="GO:0003756">
    <property type="term" value="F:protein disulfide isomerase activity"/>
    <property type="evidence" value="ECO:0007669"/>
    <property type="project" value="UniProtKB-EC"/>
</dbReference>
<dbReference type="EMBL" id="JAOTOJ010000003">
    <property type="protein sequence ID" value="KAK9403542.1"/>
    <property type="molecule type" value="Genomic_DNA"/>
</dbReference>
<dbReference type="AlphaFoldDB" id="A0AAW1BQ96"/>
<evidence type="ECO:0000256" key="5">
    <source>
        <dbReference type="ARBA" id="ARBA00022729"/>
    </source>
</evidence>
<dbReference type="GO" id="GO:0016491">
    <property type="term" value="F:oxidoreductase activity"/>
    <property type="evidence" value="ECO:0007669"/>
    <property type="project" value="UniProtKB-KW"/>
</dbReference>
<evidence type="ECO:0000256" key="8">
    <source>
        <dbReference type="ARBA" id="ARBA00023002"/>
    </source>
</evidence>
<protein>
    <recommendedName>
        <fullName evidence="13">Thioredoxin domain-containing protein 5</fullName>
        <ecNumber evidence="4">5.3.4.1</ecNumber>
    </recommendedName>
    <alternativeName>
        <fullName evidence="15">Endoplasmic reticulum resident protein 46</fullName>
    </alternativeName>
    <alternativeName>
        <fullName evidence="14">Thioredoxin-like protein p46</fullName>
    </alternativeName>
</protein>
<evidence type="ECO:0000256" key="6">
    <source>
        <dbReference type="ARBA" id="ARBA00022737"/>
    </source>
</evidence>
<sequence length="473" mass="53088">MELDWHRFARSGQSPSPDRPLTLRRGGLRAEAGVGGRTGRAEDRSTLPGPVSFCSCLCNAVMAAALRPGASSAAACLAMLLGCLVLRGASAWADQMETEDSDDTDPYTRHLYNAEMLRHGVQSAPHFIMFFAPWCGHCKSLHSTWNELAKKYNNMDNTQVYVAKVDCTADTPVCSEHDVRGYPTLKLLRRHQEDAKYQGPRELESLEKWMLKTLREGYDEEEPKLKPSKAPDIKQGLYELSEANFKQHVAEGNHFIKFYAPWCGHCKALAPTWEQLSQSLEQSKSVKIGKVDCTQHAAICSENQVRGYPTLLWFRGGEKVDQYKGKRDLDSLKEYIESQLKDSKEAMNDAKPIKAPIETSPEGKVLSLSEKDFDKEVANGITFIKFYAPWCGHCKNLAPTWENLSKRKFPGPVDVKIAEVDCTAQRNVCNRFSVHGYPTLLLFRSGEKITEHTGARDLESLHNFVLGQAKDEL</sequence>
<dbReference type="FunFam" id="3.40.30.10:FF:000146">
    <property type="entry name" value="Thioredoxin domain containing 5"/>
    <property type="match status" value="1"/>
</dbReference>
<keyword evidence="8" id="KW-0560">Oxidoreductase</keyword>
<evidence type="ECO:0000256" key="14">
    <source>
        <dbReference type="ARBA" id="ARBA00079986"/>
    </source>
</evidence>
<dbReference type="SUPFAM" id="SSF52833">
    <property type="entry name" value="Thioredoxin-like"/>
    <property type="match status" value="3"/>
</dbReference>
<keyword evidence="5" id="KW-0732">Signal</keyword>
<keyword evidence="20" id="KW-1185">Reference proteome</keyword>
<evidence type="ECO:0000256" key="17">
    <source>
        <dbReference type="SAM" id="MobiDB-lite"/>
    </source>
</evidence>
<dbReference type="Gene3D" id="3.40.30.10">
    <property type="entry name" value="Glutaredoxin"/>
    <property type="match status" value="3"/>
</dbReference>
<comment type="catalytic activity">
    <reaction evidence="1">
        <text>Catalyzes the rearrangement of -S-S- bonds in proteins.</text>
        <dbReference type="EC" id="5.3.4.1"/>
    </reaction>
</comment>
<dbReference type="CDD" id="cd03005">
    <property type="entry name" value="PDI_a_ERp46"/>
    <property type="match status" value="2"/>
</dbReference>
<dbReference type="EC" id="5.3.4.1" evidence="4"/>
<proteinExistence type="inferred from homology"/>
<feature type="domain" description="Thioredoxin" evidence="18">
    <location>
        <begin position="85"/>
        <end position="212"/>
    </location>
</feature>
<dbReference type="GO" id="GO:0006457">
    <property type="term" value="P:protein folding"/>
    <property type="evidence" value="ECO:0007669"/>
    <property type="project" value="TreeGrafter"/>
</dbReference>
<keyword evidence="9" id="KW-1015">Disulfide bond</keyword>
<dbReference type="Pfam" id="PF00085">
    <property type="entry name" value="Thioredoxin"/>
    <property type="match status" value="3"/>
</dbReference>
<dbReference type="PROSITE" id="PS00194">
    <property type="entry name" value="THIOREDOXIN_1"/>
    <property type="match status" value="3"/>
</dbReference>
<evidence type="ECO:0000256" key="2">
    <source>
        <dbReference type="ARBA" id="ARBA00004319"/>
    </source>
</evidence>
<feature type="domain" description="Thioredoxin" evidence="18">
    <location>
        <begin position="214"/>
        <end position="341"/>
    </location>
</feature>
<dbReference type="InterPro" id="IPR013766">
    <property type="entry name" value="Thioredoxin_domain"/>
</dbReference>
<dbReference type="FunFam" id="3.40.30.10:FF:000164">
    <property type="entry name" value="Thioredoxin domain containing 5"/>
    <property type="match status" value="1"/>
</dbReference>
<dbReference type="InterPro" id="IPR051063">
    <property type="entry name" value="PDI"/>
</dbReference>
<comment type="function">
    <text evidence="12">Protein disulfide isomerase of the endoplasmic reticulum lumen involved in the formation of disulfide bonds in proteins. Can reduce insulin disulfide bonds.</text>
</comment>
<evidence type="ECO:0000256" key="3">
    <source>
        <dbReference type="ARBA" id="ARBA00006347"/>
    </source>
</evidence>
<gene>
    <name evidence="19" type="ORF">NXF25_008369</name>
</gene>
<evidence type="ECO:0000256" key="15">
    <source>
        <dbReference type="ARBA" id="ARBA00080189"/>
    </source>
</evidence>
<comment type="caution">
    <text evidence="19">The sequence shown here is derived from an EMBL/GenBank/DDBJ whole genome shotgun (WGS) entry which is preliminary data.</text>
</comment>
<evidence type="ECO:0000256" key="16">
    <source>
        <dbReference type="RuleBase" id="RU004208"/>
    </source>
</evidence>
<name>A0AAW1BQ96_CROAD</name>
<dbReference type="InterPro" id="IPR036249">
    <property type="entry name" value="Thioredoxin-like_sf"/>
</dbReference>
<keyword evidence="11" id="KW-0676">Redox-active center</keyword>